<dbReference type="EMBL" id="CP001100">
    <property type="protein sequence ID" value="ACF13018.1"/>
    <property type="molecule type" value="Genomic_DNA"/>
</dbReference>
<dbReference type="KEGG" id="cts:Ctha_0547"/>
<dbReference type="PROSITE" id="PS50110">
    <property type="entry name" value="RESPONSE_REGULATORY"/>
    <property type="match status" value="1"/>
</dbReference>
<dbReference type="eggNOG" id="COG0784">
    <property type="taxonomic scope" value="Bacteria"/>
</dbReference>
<dbReference type="Proteomes" id="UP000001208">
    <property type="component" value="Chromosome"/>
</dbReference>
<dbReference type="AlphaFoldDB" id="B3QV64"/>
<evidence type="ECO:0000259" key="3">
    <source>
        <dbReference type="PROSITE" id="PS50110"/>
    </source>
</evidence>
<protein>
    <submittedName>
        <fullName evidence="4">Response regulator receiver protein</fullName>
    </submittedName>
</protein>
<dbReference type="Gene3D" id="3.40.50.2300">
    <property type="match status" value="1"/>
</dbReference>
<evidence type="ECO:0000256" key="2">
    <source>
        <dbReference type="PROSITE-ProRule" id="PRU00169"/>
    </source>
</evidence>
<gene>
    <name evidence="4" type="ordered locus">Ctha_0547</name>
</gene>
<organism evidence="4 5">
    <name type="scientific">Chloroherpeton thalassium (strain ATCC 35110 / GB-78)</name>
    <dbReference type="NCBI Taxonomy" id="517418"/>
    <lineage>
        <taxon>Bacteria</taxon>
        <taxon>Pseudomonadati</taxon>
        <taxon>Chlorobiota</taxon>
        <taxon>Chlorobiia</taxon>
        <taxon>Chlorobiales</taxon>
        <taxon>Chloroherpetonaceae</taxon>
        <taxon>Chloroherpeton</taxon>
    </lineage>
</organism>
<evidence type="ECO:0000256" key="1">
    <source>
        <dbReference type="ARBA" id="ARBA00022553"/>
    </source>
</evidence>
<feature type="modified residue" description="4-aspartylphosphate" evidence="2">
    <location>
        <position position="51"/>
    </location>
</feature>
<dbReference type="CDD" id="cd00156">
    <property type="entry name" value="REC"/>
    <property type="match status" value="1"/>
</dbReference>
<name>B3QV64_CHLT3</name>
<feature type="domain" description="Response regulatory" evidence="3">
    <location>
        <begin position="2"/>
        <end position="116"/>
    </location>
</feature>
<sequence length="273" mass="30859">MNVLIVDDEPDILAALEYLLKDNKCSPVSVDDGEKAKSLLKSGKFDMVISDFIMPNLDGYELLSWLRKEGHNTFFVLMSGYYNNSFSDGFKKLQVDAILPKPFTRQSIQDIVSKCARRKPVEFINEEGINKPQAQPIAQQPLGEALSTEKSNKAVFLDKLVKDLPGIVMIAIMDSASNYAIRQTSTIKIFPKAFYGYIQSIIEQKKKVLNALHLTEQMPRDITVNTSELLHFIKPINNEGRIVYLAVSKQTANLSLVRLIIERYVEQMQNVAL</sequence>
<dbReference type="PANTHER" id="PTHR44591">
    <property type="entry name" value="STRESS RESPONSE REGULATOR PROTEIN 1"/>
    <property type="match status" value="1"/>
</dbReference>
<dbReference type="SUPFAM" id="SSF52172">
    <property type="entry name" value="CheY-like"/>
    <property type="match status" value="1"/>
</dbReference>
<reference evidence="4 5" key="1">
    <citation type="submission" date="2008-06" db="EMBL/GenBank/DDBJ databases">
        <title>Complete sequence of Chloroherpeton thalassium ATCC 35110.</title>
        <authorList>
            <consortium name="US DOE Joint Genome Institute"/>
            <person name="Lucas S."/>
            <person name="Copeland A."/>
            <person name="Lapidus A."/>
            <person name="Glavina del Rio T."/>
            <person name="Dalin E."/>
            <person name="Tice H."/>
            <person name="Bruce D."/>
            <person name="Goodwin L."/>
            <person name="Pitluck S."/>
            <person name="Schmutz J."/>
            <person name="Larimer F."/>
            <person name="Land M."/>
            <person name="Hauser L."/>
            <person name="Kyrpides N."/>
            <person name="Mikhailova N."/>
            <person name="Liu Z."/>
            <person name="Li T."/>
            <person name="Zhao F."/>
            <person name="Overmann J."/>
            <person name="Bryant D.A."/>
            <person name="Richardson P."/>
        </authorList>
    </citation>
    <scope>NUCLEOTIDE SEQUENCE [LARGE SCALE GENOMIC DNA]</scope>
    <source>
        <strain evidence="5">ATCC 35110 / GB-78</strain>
    </source>
</reference>
<dbReference type="OrthoDB" id="1646880at2"/>
<accession>B3QV64</accession>
<evidence type="ECO:0000313" key="4">
    <source>
        <dbReference type="EMBL" id="ACF13018.1"/>
    </source>
</evidence>
<keyword evidence="1 2" id="KW-0597">Phosphoprotein</keyword>
<dbReference type="STRING" id="517418.Ctha_0547"/>
<dbReference type="InterPro" id="IPR001789">
    <property type="entry name" value="Sig_transdc_resp-reg_receiver"/>
</dbReference>
<dbReference type="HOGENOM" id="CLU_1018191_0_0_10"/>
<evidence type="ECO:0000313" key="5">
    <source>
        <dbReference type="Proteomes" id="UP000001208"/>
    </source>
</evidence>
<dbReference type="PANTHER" id="PTHR44591:SF3">
    <property type="entry name" value="RESPONSE REGULATORY DOMAIN-CONTAINING PROTEIN"/>
    <property type="match status" value="1"/>
</dbReference>
<dbReference type="Pfam" id="PF00072">
    <property type="entry name" value="Response_reg"/>
    <property type="match status" value="1"/>
</dbReference>
<dbReference type="InterPro" id="IPR011006">
    <property type="entry name" value="CheY-like_superfamily"/>
</dbReference>
<keyword evidence="5" id="KW-1185">Reference proteome</keyword>
<dbReference type="RefSeq" id="WP_012499102.1">
    <property type="nucleotide sequence ID" value="NC_011026.1"/>
</dbReference>
<dbReference type="SMART" id="SM00448">
    <property type="entry name" value="REC"/>
    <property type="match status" value="1"/>
</dbReference>
<dbReference type="GO" id="GO:0000160">
    <property type="term" value="P:phosphorelay signal transduction system"/>
    <property type="evidence" value="ECO:0007669"/>
    <property type="project" value="InterPro"/>
</dbReference>
<proteinExistence type="predicted"/>
<dbReference type="InterPro" id="IPR050595">
    <property type="entry name" value="Bact_response_regulator"/>
</dbReference>